<gene>
    <name evidence="6" type="ORF">ADL12_19895</name>
</gene>
<keyword evidence="1 3" id="KW-0597">Phosphoprotein</keyword>
<dbReference type="PANTHER" id="PTHR43214:SF43">
    <property type="entry name" value="TWO-COMPONENT RESPONSE REGULATOR"/>
    <property type="match status" value="1"/>
</dbReference>
<accession>A0A0X3US99</accession>
<dbReference type="AlphaFoldDB" id="A0A0X3US99"/>
<evidence type="ECO:0000256" key="3">
    <source>
        <dbReference type="PROSITE-ProRule" id="PRU00169"/>
    </source>
</evidence>
<evidence type="ECO:0000313" key="6">
    <source>
        <dbReference type="EMBL" id="KUL35453.1"/>
    </source>
</evidence>
<dbReference type="EMBL" id="LLZG01000153">
    <property type="protein sequence ID" value="KUL35453.1"/>
    <property type="molecule type" value="Genomic_DNA"/>
</dbReference>
<name>A0A0X3US99_9ACTN</name>
<evidence type="ECO:0000256" key="2">
    <source>
        <dbReference type="ARBA" id="ARBA00023125"/>
    </source>
</evidence>
<protein>
    <submittedName>
        <fullName evidence="6">LuxR family transcriptional regulator</fullName>
    </submittedName>
</protein>
<dbReference type="PROSITE" id="PS50110">
    <property type="entry name" value="RESPONSE_REGULATORY"/>
    <property type="match status" value="1"/>
</dbReference>
<dbReference type="InterPro" id="IPR011006">
    <property type="entry name" value="CheY-like_superfamily"/>
</dbReference>
<feature type="domain" description="HTH luxR-type" evidence="4">
    <location>
        <begin position="140"/>
        <end position="205"/>
    </location>
</feature>
<sequence length="226" mass="24221">MAVHVLIAEDHAVVREGLRAFLSLDGDIAVAGETTNGREAVRLARELSPDVVLMDLMLPVMDGIEATEQIRQELPEVRVVALASALDGGAVMAAVRAGATGFLLKNAEADELRHAVKAVAAGRTYVSSTAVARLVDQVTDAAQPGRLTERESEVLVMLARGKANKEIARELRIGQQTVKTYVSHIFDKLGVHSRTQAVAHALRLGLVPSGELARGLVAMDEYRWSA</sequence>
<organism evidence="6 7">
    <name type="scientific">Streptomyces regalis</name>
    <dbReference type="NCBI Taxonomy" id="68262"/>
    <lineage>
        <taxon>Bacteria</taxon>
        <taxon>Bacillati</taxon>
        <taxon>Actinomycetota</taxon>
        <taxon>Actinomycetes</taxon>
        <taxon>Kitasatosporales</taxon>
        <taxon>Streptomycetaceae</taxon>
        <taxon>Streptomyces</taxon>
    </lineage>
</organism>
<comment type="caution">
    <text evidence="6">The sequence shown here is derived from an EMBL/GenBank/DDBJ whole genome shotgun (WGS) entry which is preliminary data.</text>
</comment>
<dbReference type="InterPro" id="IPR001789">
    <property type="entry name" value="Sig_transdc_resp-reg_receiver"/>
</dbReference>
<evidence type="ECO:0000313" key="7">
    <source>
        <dbReference type="Proteomes" id="UP000053923"/>
    </source>
</evidence>
<dbReference type="SUPFAM" id="SSF46894">
    <property type="entry name" value="C-terminal effector domain of the bipartite response regulators"/>
    <property type="match status" value="1"/>
</dbReference>
<dbReference type="Proteomes" id="UP000053923">
    <property type="component" value="Unassembled WGS sequence"/>
</dbReference>
<dbReference type="SMART" id="SM00421">
    <property type="entry name" value="HTH_LUXR"/>
    <property type="match status" value="1"/>
</dbReference>
<dbReference type="GO" id="GO:0003677">
    <property type="term" value="F:DNA binding"/>
    <property type="evidence" value="ECO:0007669"/>
    <property type="project" value="UniProtKB-KW"/>
</dbReference>
<feature type="domain" description="Response regulatory" evidence="5">
    <location>
        <begin position="4"/>
        <end position="120"/>
    </location>
</feature>
<dbReference type="GO" id="GO:0006355">
    <property type="term" value="P:regulation of DNA-templated transcription"/>
    <property type="evidence" value="ECO:0007669"/>
    <property type="project" value="InterPro"/>
</dbReference>
<dbReference type="InterPro" id="IPR000792">
    <property type="entry name" value="Tscrpt_reg_LuxR_C"/>
</dbReference>
<reference evidence="7" key="1">
    <citation type="submission" date="2015-10" db="EMBL/GenBank/DDBJ databases">
        <authorList>
            <person name="Ju K.-S."/>
            <person name="Doroghazi J.R."/>
            <person name="Metcalf W.W."/>
        </authorList>
    </citation>
    <scope>NUCLEOTIDE SEQUENCE [LARGE SCALE GENOMIC DNA]</scope>
    <source>
        <strain evidence="7">NRRL 3151</strain>
    </source>
</reference>
<dbReference type="Pfam" id="PF00196">
    <property type="entry name" value="GerE"/>
    <property type="match status" value="1"/>
</dbReference>
<dbReference type="InterPro" id="IPR016032">
    <property type="entry name" value="Sig_transdc_resp-reg_C-effctor"/>
</dbReference>
<keyword evidence="2" id="KW-0238">DNA-binding</keyword>
<dbReference type="SUPFAM" id="SSF52172">
    <property type="entry name" value="CheY-like"/>
    <property type="match status" value="1"/>
</dbReference>
<dbReference type="Gene3D" id="3.40.50.2300">
    <property type="match status" value="1"/>
</dbReference>
<dbReference type="GO" id="GO:0000160">
    <property type="term" value="P:phosphorelay signal transduction system"/>
    <property type="evidence" value="ECO:0007669"/>
    <property type="project" value="InterPro"/>
</dbReference>
<dbReference type="PRINTS" id="PR00038">
    <property type="entry name" value="HTHLUXR"/>
</dbReference>
<dbReference type="RefSeq" id="WP_062704022.1">
    <property type="nucleotide sequence ID" value="NZ_LLZG01000153.1"/>
</dbReference>
<dbReference type="InterPro" id="IPR039420">
    <property type="entry name" value="WalR-like"/>
</dbReference>
<dbReference type="PANTHER" id="PTHR43214">
    <property type="entry name" value="TWO-COMPONENT RESPONSE REGULATOR"/>
    <property type="match status" value="1"/>
</dbReference>
<dbReference type="SMART" id="SM00448">
    <property type="entry name" value="REC"/>
    <property type="match status" value="1"/>
</dbReference>
<evidence type="ECO:0000256" key="1">
    <source>
        <dbReference type="ARBA" id="ARBA00022553"/>
    </source>
</evidence>
<dbReference type="InterPro" id="IPR058245">
    <property type="entry name" value="NreC/VraR/RcsB-like_REC"/>
</dbReference>
<dbReference type="OrthoDB" id="9808843at2"/>
<dbReference type="Pfam" id="PF00072">
    <property type="entry name" value="Response_reg"/>
    <property type="match status" value="1"/>
</dbReference>
<evidence type="ECO:0000259" key="4">
    <source>
        <dbReference type="PROSITE" id="PS50043"/>
    </source>
</evidence>
<feature type="modified residue" description="4-aspartylphosphate" evidence="3">
    <location>
        <position position="55"/>
    </location>
</feature>
<proteinExistence type="predicted"/>
<dbReference type="PROSITE" id="PS50043">
    <property type="entry name" value="HTH_LUXR_2"/>
    <property type="match status" value="1"/>
</dbReference>
<evidence type="ECO:0000259" key="5">
    <source>
        <dbReference type="PROSITE" id="PS50110"/>
    </source>
</evidence>
<keyword evidence="7" id="KW-1185">Reference proteome</keyword>
<dbReference type="PROSITE" id="PS00622">
    <property type="entry name" value="HTH_LUXR_1"/>
    <property type="match status" value="1"/>
</dbReference>
<dbReference type="CDD" id="cd06170">
    <property type="entry name" value="LuxR_C_like"/>
    <property type="match status" value="1"/>
</dbReference>
<dbReference type="CDD" id="cd17535">
    <property type="entry name" value="REC_NarL-like"/>
    <property type="match status" value="1"/>
</dbReference>